<keyword evidence="9" id="KW-1185">Reference proteome</keyword>
<dbReference type="InterPro" id="IPR016215">
    <property type="entry name" value="NTA_MOA"/>
</dbReference>
<dbReference type="Pfam" id="PF00296">
    <property type="entry name" value="Bac_luciferase"/>
    <property type="match status" value="1"/>
</dbReference>
<dbReference type="EMBL" id="JAASQR010000001">
    <property type="protein sequence ID" value="NIJ15701.1"/>
    <property type="molecule type" value="Genomic_DNA"/>
</dbReference>
<dbReference type="GO" id="GO:0004497">
    <property type="term" value="F:monooxygenase activity"/>
    <property type="evidence" value="ECO:0007669"/>
    <property type="project" value="UniProtKB-KW"/>
</dbReference>
<evidence type="ECO:0000259" key="7">
    <source>
        <dbReference type="Pfam" id="PF00296"/>
    </source>
</evidence>
<dbReference type="InterPro" id="IPR051260">
    <property type="entry name" value="Diverse_substr_monoxygenases"/>
</dbReference>
<keyword evidence="4 8" id="KW-0503">Monooxygenase</keyword>
<dbReference type="InterPro" id="IPR036661">
    <property type="entry name" value="Luciferase-like_sf"/>
</dbReference>
<evidence type="ECO:0000256" key="3">
    <source>
        <dbReference type="ARBA" id="ARBA00023002"/>
    </source>
</evidence>
<accession>A0A846M537</accession>
<keyword evidence="2 6" id="KW-0288">FMN</keyword>
<dbReference type="PIRSF" id="PIRSF000337">
    <property type="entry name" value="NTA_MOA"/>
    <property type="match status" value="1"/>
</dbReference>
<feature type="binding site" evidence="6">
    <location>
        <position position="55"/>
    </location>
    <ligand>
        <name>FMN</name>
        <dbReference type="ChEBI" id="CHEBI:58210"/>
    </ligand>
</feature>
<evidence type="ECO:0000256" key="6">
    <source>
        <dbReference type="PIRSR" id="PIRSR000337-1"/>
    </source>
</evidence>
<keyword evidence="1 6" id="KW-0285">Flavoprotein</keyword>
<gene>
    <name evidence="8" type="ORF">FHS54_000650</name>
</gene>
<sequence length="434" mass="47752">MARTKFHLGYFTKFGATSWPGDGKEFGSDWIDGSYHKELAKMLEAAKFDFVFFEDTLIVGDRYAGSMELDLKNATLAPKLDPIPLLPVMAQETSHIGLVATASTTFYPPYLLARLLSTVDSLTGGRVGWNMVTSSEKNAALNFGMDKLLPPTVRYDIADEYVELAKRLWDSWEEGALVANPETGVYVDHTKVHTINFEGKHFRSRGPLNTVRSPQGYPVLCQAGASERGREFSSKNAEVVLGMMTGGVPGMKAYREDIRRRAEAQGRNPDDIKVFFLTPVNILPEGVEKQEMTEAEKQASFEHNIVMASSSLDVDFSLYDLDAPVPQDIVAGGHTSALDHMKKAGREEGKSIRDLFSMGQGASGMDFSGTVEQVAEKMMAVMDEVGGDGFLIEGSGYNRQLPELVNGVIPALQKAGAVRTEYTGTTFREILREF</sequence>
<dbReference type="AlphaFoldDB" id="A0A846M537"/>
<evidence type="ECO:0000256" key="1">
    <source>
        <dbReference type="ARBA" id="ARBA00022630"/>
    </source>
</evidence>
<proteinExistence type="inferred from homology"/>
<evidence type="ECO:0000313" key="9">
    <source>
        <dbReference type="Proteomes" id="UP000576821"/>
    </source>
</evidence>
<evidence type="ECO:0000313" key="8">
    <source>
        <dbReference type="EMBL" id="NIJ15701.1"/>
    </source>
</evidence>
<name>A0A846M537_9SPHN</name>
<dbReference type="PANTHER" id="PTHR30011:SF16">
    <property type="entry name" value="C2H2 FINGER DOMAIN TRANSCRIPTION FACTOR (EUROFUNG)-RELATED"/>
    <property type="match status" value="1"/>
</dbReference>
<feature type="domain" description="Luciferase-like" evidence="7">
    <location>
        <begin position="8"/>
        <end position="387"/>
    </location>
</feature>
<dbReference type="NCBIfam" id="TIGR03860">
    <property type="entry name" value="FMN_nitrolo"/>
    <property type="match status" value="1"/>
</dbReference>
<evidence type="ECO:0000256" key="2">
    <source>
        <dbReference type="ARBA" id="ARBA00022643"/>
    </source>
</evidence>
<dbReference type="RefSeq" id="WP_167302334.1">
    <property type="nucleotide sequence ID" value="NZ_JAASQR010000001.1"/>
</dbReference>
<feature type="binding site" evidence="6">
    <location>
        <position position="226"/>
    </location>
    <ligand>
        <name>FMN</name>
        <dbReference type="ChEBI" id="CHEBI:58210"/>
    </ligand>
</feature>
<dbReference type="PANTHER" id="PTHR30011">
    <property type="entry name" value="ALKANESULFONATE MONOOXYGENASE-RELATED"/>
    <property type="match status" value="1"/>
</dbReference>
<protein>
    <submittedName>
        <fullName evidence="8">FMN-dependent oxidoreductase (Nitrilotriacetate monooxygenase family)</fullName>
    </submittedName>
</protein>
<dbReference type="Gene3D" id="3.20.20.30">
    <property type="entry name" value="Luciferase-like domain"/>
    <property type="match status" value="1"/>
</dbReference>
<comment type="caution">
    <text evidence="8">The sequence shown here is derived from an EMBL/GenBank/DDBJ whole genome shotgun (WGS) entry which is preliminary data.</text>
</comment>
<evidence type="ECO:0000256" key="5">
    <source>
        <dbReference type="ARBA" id="ARBA00033748"/>
    </source>
</evidence>
<feature type="binding site" evidence="6">
    <location>
        <position position="155"/>
    </location>
    <ligand>
        <name>FMN</name>
        <dbReference type="ChEBI" id="CHEBI:58210"/>
    </ligand>
</feature>
<dbReference type="InterPro" id="IPR011251">
    <property type="entry name" value="Luciferase-like_dom"/>
</dbReference>
<organism evidence="8 9">
    <name type="scientific">Sphingobium vermicomposti</name>
    <dbReference type="NCBI Taxonomy" id="529005"/>
    <lineage>
        <taxon>Bacteria</taxon>
        <taxon>Pseudomonadati</taxon>
        <taxon>Pseudomonadota</taxon>
        <taxon>Alphaproteobacteria</taxon>
        <taxon>Sphingomonadales</taxon>
        <taxon>Sphingomonadaceae</taxon>
        <taxon>Sphingobium</taxon>
    </lineage>
</organism>
<reference evidence="8 9" key="1">
    <citation type="submission" date="2020-03" db="EMBL/GenBank/DDBJ databases">
        <title>Genomic Encyclopedia of Type Strains, Phase IV (KMG-IV): sequencing the most valuable type-strain genomes for metagenomic binning, comparative biology and taxonomic classification.</title>
        <authorList>
            <person name="Goeker M."/>
        </authorList>
    </citation>
    <scope>NUCLEOTIDE SEQUENCE [LARGE SCALE GENOMIC DNA]</scope>
    <source>
        <strain evidence="8 9">DSM 21299</strain>
    </source>
</reference>
<comment type="similarity">
    <text evidence="5">Belongs to the NtaA/SnaA/DszA monooxygenase family.</text>
</comment>
<dbReference type="GO" id="GO:0016705">
    <property type="term" value="F:oxidoreductase activity, acting on paired donors, with incorporation or reduction of molecular oxygen"/>
    <property type="evidence" value="ECO:0007669"/>
    <property type="project" value="InterPro"/>
</dbReference>
<dbReference type="SUPFAM" id="SSF51679">
    <property type="entry name" value="Bacterial luciferase-like"/>
    <property type="match status" value="1"/>
</dbReference>
<dbReference type="Proteomes" id="UP000576821">
    <property type="component" value="Unassembled WGS sequence"/>
</dbReference>
<evidence type="ECO:0000256" key="4">
    <source>
        <dbReference type="ARBA" id="ARBA00023033"/>
    </source>
</evidence>
<keyword evidence="3" id="KW-0560">Oxidoreductase</keyword>
<feature type="binding site" evidence="6">
    <location>
        <position position="101"/>
    </location>
    <ligand>
        <name>FMN</name>
        <dbReference type="ChEBI" id="CHEBI:58210"/>
    </ligand>
</feature>